<dbReference type="InterPro" id="IPR014958">
    <property type="entry name" value="DGC"/>
</dbReference>
<sequence>MSDCGCSCQAAPKFVFSCSGAADVGEVADQAARGVSREGTAKMFCLAGIGGRVSGIVKSTEAAQKVVAIDGCPLNCARKTLEAAGFTTFDHIQLGDLGFKKGESPATPENIQTVMRAVTEAFSK</sequence>
<proteinExistence type="predicted"/>
<dbReference type="RefSeq" id="WP_371387928.1">
    <property type="nucleotide sequence ID" value="NZ_JBGLYH010000069.1"/>
</dbReference>
<comment type="caution">
    <text evidence="1">The sequence shown here is derived from an EMBL/GenBank/DDBJ whole genome shotgun (WGS) entry which is preliminary data.</text>
</comment>
<gene>
    <name evidence="1" type="ORF">AB6M95_16940</name>
</gene>
<organism evidence="1 2">
    <name type="scientific">Pseudodesulfovibrio karagichevae</name>
    <dbReference type="NCBI Taxonomy" id="3239305"/>
    <lineage>
        <taxon>Bacteria</taxon>
        <taxon>Pseudomonadati</taxon>
        <taxon>Thermodesulfobacteriota</taxon>
        <taxon>Desulfovibrionia</taxon>
        <taxon>Desulfovibrionales</taxon>
        <taxon>Desulfovibrionaceae</taxon>
    </lineage>
</organism>
<dbReference type="Pfam" id="PF08859">
    <property type="entry name" value="DGC"/>
    <property type="match status" value="1"/>
</dbReference>
<dbReference type="PIRSF" id="PIRSF037181">
    <property type="entry name" value="DGC"/>
    <property type="match status" value="1"/>
</dbReference>
<evidence type="ECO:0000313" key="1">
    <source>
        <dbReference type="EMBL" id="MEZ7198439.1"/>
    </source>
</evidence>
<name>A0ABV4K645_9BACT</name>
<keyword evidence="2" id="KW-1185">Reference proteome</keyword>
<reference evidence="1 2" key="1">
    <citation type="submission" date="2024-08" db="EMBL/GenBank/DDBJ databases">
        <title>Sulfate-reducing bacteria isolated from formation water of the oil field in Kazakhstan and description of Pseudodesulfovibrio sp.</title>
        <authorList>
            <person name="Bidzhieva S.K."/>
            <person name="Tourova T.P."/>
            <person name="Grouzdev D.S."/>
            <person name="Beletsky A.V."/>
            <person name="Sokolova D.S."/>
            <person name="Samigullina S.R."/>
            <person name="Poltaraus A.B."/>
            <person name="Avtukh A.N."/>
            <person name="Tereshina V.M."/>
            <person name="Zhaparov N.S."/>
            <person name="Mardanov A.V."/>
            <person name="Nazina T.N."/>
        </authorList>
    </citation>
    <scope>NUCLEOTIDE SEQUENCE [LARGE SCALE GENOMIC DNA]</scope>
    <source>
        <strain evidence="1 2">9FUS</strain>
    </source>
</reference>
<dbReference type="Proteomes" id="UP001568698">
    <property type="component" value="Unassembled WGS sequence"/>
</dbReference>
<accession>A0ABV4K645</accession>
<protein>
    <submittedName>
        <fullName evidence="1">Zinc-binding protein</fullName>
    </submittedName>
</protein>
<dbReference type="EMBL" id="JBGLYH010000069">
    <property type="protein sequence ID" value="MEZ7198439.1"/>
    <property type="molecule type" value="Genomic_DNA"/>
</dbReference>
<evidence type="ECO:0000313" key="2">
    <source>
        <dbReference type="Proteomes" id="UP001568698"/>
    </source>
</evidence>